<feature type="transmembrane region" description="Helical" evidence="1">
    <location>
        <begin position="128"/>
        <end position="149"/>
    </location>
</feature>
<keyword evidence="1" id="KW-0812">Transmembrane</keyword>
<evidence type="ECO:0000313" key="3">
    <source>
        <dbReference type="Proteomes" id="UP000002033"/>
    </source>
</evidence>
<proteinExistence type="predicted"/>
<protein>
    <recommendedName>
        <fullName evidence="4">Yip1 domain-containing protein</fullName>
    </recommendedName>
</protein>
<sequence>MGNAEEAQAGFCTNCGTALVGPFCGGCGKPSTSSAKPRAEGWSALTSEFMNGPKQVGMHAVALSFLAHPVRTILRLTDDPAYRSHWSFLTACVGAQLTLVYVILPRVYSALFNAPDAADSSAVITNEIVQYVGMAIMTPIQFYVCRALGSIPRSPMSYIKLCVLSVSYCTLLGIITAFAYFGIVLADAKAGSVLDLGEVWQALTVANMAAILVFVTLTHRRFWGLSWVRATAVTIAIAIMSWVVVYPGLTSLLEKANVGKTLTSLTG</sequence>
<dbReference type="RefSeq" id="WP_013217368.1">
    <property type="nucleotide sequence ID" value="NC_014313.1"/>
</dbReference>
<dbReference type="EMBL" id="CP002083">
    <property type="protein sequence ID" value="ADJ25209.1"/>
    <property type="molecule type" value="Genomic_DNA"/>
</dbReference>
<dbReference type="Proteomes" id="UP000002033">
    <property type="component" value="Chromosome"/>
</dbReference>
<evidence type="ECO:0008006" key="4">
    <source>
        <dbReference type="Google" id="ProtNLM"/>
    </source>
</evidence>
<name>D8JXM8_HYPDA</name>
<gene>
    <name evidence="2" type="ordered locus">Hden_3416</name>
</gene>
<keyword evidence="1" id="KW-0472">Membrane</keyword>
<feature type="transmembrane region" description="Helical" evidence="1">
    <location>
        <begin position="86"/>
        <end position="108"/>
    </location>
</feature>
<feature type="transmembrane region" description="Helical" evidence="1">
    <location>
        <begin position="230"/>
        <end position="249"/>
    </location>
</feature>
<dbReference type="AlphaFoldDB" id="D8JXM8"/>
<keyword evidence="1" id="KW-1133">Transmembrane helix</keyword>
<evidence type="ECO:0000256" key="1">
    <source>
        <dbReference type="SAM" id="Phobius"/>
    </source>
</evidence>
<evidence type="ECO:0000313" key="2">
    <source>
        <dbReference type="EMBL" id="ADJ25209.1"/>
    </source>
</evidence>
<accession>D8JXM8</accession>
<dbReference type="KEGG" id="hdn:Hden_3416"/>
<keyword evidence="3" id="KW-1185">Reference proteome</keyword>
<feature type="transmembrane region" description="Helical" evidence="1">
    <location>
        <begin position="161"/>
        <end position="183"/>
    </location>
</feature>
<reference evidence="3" key="1">
    <citation type="journal article" date="2011" name="J. Bacteriol.">
        <title>Genome sequences of eight morphologically diverse alphaproteobacteria.</title>
        <authorList>
            <consortium name="US DOE Joint Genome Institute"/>
            <person name="Brown P.J."/>
            <person name="Kysela D.T."/>
            <person name="Buechlein A."/>
            <person name="Hemmerich C."/>
            <person name="Brun Y.V."/>
        </authorList>
    </citation>
    <scope>NUCLEOTIDE SEQUENCE [LARGE SCALE GENOMIC DNA]</scope>
    <source>
        <strain evidence="3">ATCC 51888 / DSM 1869 / NCIB 11706 / TK 0415</strain>
    </source>
</reference>
<organism evidence="2 3">
    <name type="scientific">Hyphomicrobium denitrificans (strain ATCC 51888 / DSM 1869 / NCIMB 11706 / TK 0415)</name>
    <dbReference type="NCBI Taxonomy" id="582899"/>
    <lineage>
        <taxon>Bacteria</taxon>
        <taxon>Pseudomonadati</taxon>
        <taxon>Pseudomonadota</taxon>
        <taxon>Alphaproteobacteria</taxon>
        <taxon>Hyphomicrobiales</taxon>
        <taxon>Hyphomicrobiaceae</taxon>
        <taxon>Hyphomicrobium</taxon>
    </lineage>
</organism>
<feature type="transmembrane region" description="Helical" evidence="1">
    <location>
        <begin position="199"/>
        <end position="218"/>
    </location>
</feature>
<dbReference type="HOGENOM" id="CLU_1029640_0_0_5"/>